<name>E9GL17_DAPPU</name>
<keyword evidence="6" id="KW-0868">Chloride</keyword>
<keyword evidence="2 6" id="KW-0812">Transmembrane</keyword>
<keyword evidence="6" id="KW-0869">Chloride channel</keyword>
<dbReference type="KEGG" id="dpx:DAPPUDRAFT_104014"/>
<comment type="function">
    <text evidence="6">Forms chloride channels.</text>
</comment>
<dbReference type="InParanoid" id="E9GL17"/>
<evidence type="ECO:0000256" key="6">
    <source>
        <dbReference type="RuleBase" id="RU363126"/>
    </source>
</evidence>
<dbReference type="OrthoDB" id="6344171at2759"/>
<accession>E9GL17</accession>
<evidence type="ECO:0000256" key="5">
    <source>
        <dbReference type="ARBA" id="ARBA00034769"/>
    </source>
</evidence>
<gene>
    <name evidence="7" type="ORF">DAPPUDRAFT_104014</name>
</gene>
<dbReference type="Proteomes" id="UP000000305">
    <property type="component" value="Unassembled WGS sequence"/>
</dbReference>
<dbReference type="InterPro" id="IPR021134">
    <property type="entry name" value="Bestrophin-like"/>
</dbReference>
<keyword evidence="6" id="KW-0407">Ion channel</keyword>
<evidence type="ECO:0000313" key="8">
    <source>
        <dbReference type="Proteomes" id="UP000000305"/>
    </source>
</evidence>
<dbReference type="InterPro" id="IPR000615">
    <property type="entry name" value="Bestrophin"/>
</dbReference>
<keyword evidence="8" id="KW-1185">Reference proteome</keyword>
<dbReference type="GO" id="GO:0005886">
    <property type="term" value="C:plasma membrane"/>
    <property type="evidence" value="ECO:0000318"/>
    <property type="project" value="GO_Central"/>
</dbReference>
<comment type="similarity">
    <text evidence="5 6">Belongs to the anion channel-forming bestrophin (TC 1.A.46) family. Calcium-sensitive chloride channel subfamily.</text>
</comment>
<evidence type="ECO:0000256" key="4">
    <source>
        <dbReference type="ARBA" id="ARBA00023136"/>
    </source>
</evidence>
<comment type="subcellular location">
    <subcellularLocation>
        <location evidence="6">Cell membrane</location>
        <topology evidence="6">Multi-pass membrane protein</topology>
    </subcellularLocation>
    <subcellularLocation>
        <location evidence="1">Membrane</location>
    </subcellularLocation>
</comment>
<keyword evidence="4 6" id="KW-0472">Membrane</keyword>
<dbReference type="PANTHER" id="PTHR10736:SF0">
    <property type="entry name" value="BESTROPHIN HOMOLOG"/>
    <property type="match status" value="1"/>
</dbReference>
<dbReference type="PhylomeDB" id="E9GL17"/>
<protein>
    <recommendedName>
        <fullName evidence="6">Bestrophin homolog</fullName>
    </recommendedName>
</protein>
<proteinExistence type="inferred from homology"/>
<keyword evidence="3 6" id="KW-1133">Transmembrane helix</keyword>
<keyword evidence="6" id="KW-0406">Ion transport</keyword>
<feature type="transmembrane region" description="Helical" evidence="6">
    <location>
        <begin position="313"/>
        <end position="333"/>
    </location>
</feature>
<evidence type="ECO:0000256" key="1">
    <source>
        <dbReference type="ARBA" id="ARBA00004370"/>
    </source>
</evidence>
<evidence type="ECO:0000256" key="3">
    <source>
        <dbReference type="ARBA" id="ARBA00022989"/>
    </source>
</evidence>
<dbReference type="GO" id="GO:0005254">
    <property type="term" value="F:chloride channel activity"/>
    <property type="evidence" value="ECO:0000318"/>
    <property type="project" value="GO_Central"/>
</dbReference>
<dbReference type="AlphaFoldDB" id="E9GL17"/>
<dbReference type="GO" id="GO:0034707">
    <property type="term" value="C:chloride channel complex"/>
    <property type="evidence" value="ECO:0007669"/>
    <property type="project" value="UniProtKB-KW"/>
</dbReference>
<feature type="transmembrane region" description="Helical" evidence="6">
    <location>
        <begin position="345"/>
        <end position="369"/>
    </location>
</feature>
<organism evidence="7 8">
    <name type="scientific">Daphnia pulex</name>
    <name type="common">Water flea</name>
    <dbReference type="NCBI Taxonomy" id="6669"/>
    <lineage>
        <taxon>Eukaryota</taxon>
        <taxon>Metazoa</taxon>
        <taxon>Ecdysozoa</taxon>
        <taxon>Arthropoda</taxon>
        <taxon>Crustacea</taxon>
        <taxon>Branchiopoda</taxon>
        <taxon>Diplostraca</taxon>
        <taxon>Cladocera</taxon>
        <taxon>Anomopoda</taxon>
        <taxon>Daphniidae</taxon>
        <taxon>Daphnia</taxon>
    </lineage>
</organism>
<keyword evidence="6" id="KW-0813">Transport</keyword>
<dbReference type="PANTHER" id="PTHR10736">
    <property type="entry name" value="BESTROPHIN"/>
    <property type="match status" value="1"/>
</dbReference>
<dbReference type="Pfam" id="PF01062">
    <property type="entry name" value="Bestrophin"/>
    <property type="match status" value="2"/>
</dbReference>
<dbReference type="GO" id="GO:1902476">
    <property type="term" value="P:chloride transmembrane transport"/>
    <property type="evidence" value="ECO:0000318"/>
    <property type="project" value="GO_Central"/>
</dbReference>
<sequence length="430" mass="49118">MSSNISMQYSTRNERVNAITEIPLNNLNASQQQTSTTAVPIWHNNTTKHPAISSILDTPAQQSRSSVFGESFLTLFQWKGSIYKALWKHFVIYCALYYLLTVVHKVALNGEQKKAFEALAKYCMTNPPSPTNLIIMLSFFTTTAMQRRFSVQINMAGTSRLISVFVMGLKPNLREGPVIVEHYARWVVLSWVLTYRIVCKPLRDLFPRYSRRLNVLMLIRKCNEFYFFKDMTSLQRAGIIQNSAERMILEKMETEGDPTPRPLVVIDWMTLLIKKTHKKGRFAEYKYYLQSVENVLAYKKNCGNTIKFATKNIPYALIQVAVIVVYLYGVFTLMARNFDGVEKSVLLGGIVNYFPGFSSIQFFIFLVWLNFGRTAVNPFGSDDDDIDVKQLLATHIQDSLRLAKLYHQDLSDFLGEIVLPNQNAAASAAK</sequence>
<dbReference type="HOGENOM" id="CLU_018069_8_0_1"/>
<reference evidence="7 8" key="1">
    <citation type="journal article" date="2011" name="Science">
        <title>The ecoresponsive genome of Daphnia pulex.</title>
        <authorList>
            <person name="Colbourne J.K."/>
            <person name="Pfrender M.E."/>
            <person name="Gilbert D."/>
            <person name="Thomas W.K."/>
            <person name="Tucker A."/>
            <person name="Oakley T.H."/>
            <person name="Tokishita S."/>
            <person name="Aerts A."/>
            <person name="Arnold G.J."/>
            <person name="Basu M.K."/>
            <person name="Bauer D.J."/>
            <person name="Caceres C.E."/>
            <person name="Carmel L."/>
            <person name="Casola C."/>
            <person name="Choi J.H."/>
            <person name="Detter J.C."/>
            <person name="Dong Q."/>
            <person name="Dusheyko S."/>
            <person name="Eads B.D."/>
            <person name="Frohlich T."/>
            <person name="Geiler-Samerotte K.A."/>
            <person name="Gerlach D."/>
            <person name="Hatcher P."/>
            <person name="Jogdeo S."/>
            <person name="Krijgsveld J."/>
            <person name="Kriventseva E.V."/>
            <person name="Kultz D."/>
            <person name="Laforsch C."/>
            <person name="Lindquist E."/>
            <person name="Lopez J."/>
            <person name="Manak J.R."/>
            <person name="Muller J."/>
            <person name="Pangilinan J."/>
            <person name="Patwardhan R.P."/>
            <person name="Pitluck S."/>
            <person name="Pritham E.J."/>
            <person name="Rechtsteiner A."/>
            <person name="Rho M."/>
            <person name="Rogozin I.B."/>
            <person name="Sakarya O."/>
            <person name="Salamov A."/>
            <person name="Schaack S."/>
            <person name="Shapiro H."/>
            <person name="Shiga Y."/>
            <person name="Skalitzky C."/>
            <person name="Smith Z."/>
            <person name="Souvorov A."/>
            <person name="Sung W."/>
            <person name="Tang Z."/>
            <person name="Tsuchiya D."/>
            <person name="Tu H."/>
            <person name="Vos H."/>
            <person name="Wang M."/>
            <person name="Wolf Y.I."/>
            <person name="Yamagata H."/>
            <person name="Yamada T."/>
            <person name="Ye Y."/>
            <person name="Shaw J.R."/>
            <person name="Andrews J."/>
            <person name="Crease T.J."/>
            <person name="Tang H."/>
            <person name="Lucas S.M."/>
            <person name="Robertson H.M."/>
            <person name="Bork P."/>
            <person name="Koonin E.V."/>
            <person name="Zdobnov E.M."/>
            <person name="Grigoriev I.V."/>
            <person name="Lynch M."/>
            <person name="Boore J.L."/>
        </authorList>
    </citation>
    <scope>NUCLEOTIDE SEQUENCE [LARGE SCALE GENOMIC DNA]</scope>
</reference>
<evidence type="ECO:0000256" key="2">
    <source>
        <dbReference type="ARBA" id="ARBA00022692"/>
    </source>
</evidence>
<dbReference type="EMBL" id="GL732550">
    <property type="protein sequence ID" value="EFX79869.1"/>
    <property type="molecule type" value="Genomic_DNA"/>
</dbReference>
<evidence type="ECO:0000313" key="7">
    <source>
        <dbReference type="EMBL" id="EFX79869.1"/>
    </source>
</evidence>
<dbReference type="eggNOG" id="KOG3547">
    <property type="taxonomic scope" value="Eukaryota"/>
</dbReference>
<keyword evidence="6" id="KW-1003">Cell membrane</keyword>